<dbReference type="Pfam" id="PF04018">
    <property type="entry name" value="VCA0040-like"/>
    <property type="match status" value="1"/>
</dbReference>
<keyword evidence="2" id="KW-0472">Membrane</keyword>
<dbReference type="PANTHER" id="PTHR37308:SF1">
    <property type="entry name" value="POLYPRENYL-PHOSPHATE TRANSPORTER"/>
    <property type="match status" value="1"/>
</dbReference>
<proteinExistence type="predicted"/>
<feature type="transmembrane region" description="Helical" evidence="2">
    <location>
        <begin position="165"/>
        <end position="181"/>
    </location>
</feature>
<feature type="compositionally biased region" description="Low complexity" evidence="1">
    <location>
        <begin position="16"/>
        <end position="25"/>
    </location>
</feature>
<protein>
    <submittedName>
        <fullName evidence="3">DUF368 domain-containing protein</fullName>
    </submittedName>
</protein>
<gene>
    <name evidence="3" type="ORF">GCM10022377_10530</name>
</gene>
<feature type="transmembrane region" description="Helical" evidence="2">
    <location>
        <begin position="296"/>
        <end position="318"/>
    </location>
</feature>
<keyword evidence="2" id="KW-0812">Transmembrane</keyword>
<reference evidence="4" key="1">
    <citation type="journal article" date="2019" name="Int. J. Syst. Evol. Microbiol.">
        <title>The Global Catalogue of Microorganisms (GCM) 10K type strain sequencing project: providing services to taxonomists for standard genome sequencing and annotation.</title>
        <authorList>
            <consortium name="The Broad Institute Genomics Platform"/>
            <consortium name="The Broad Institute Genome Sequencing Center for Infectious Disease"/>
            <person name="Wu L."/>
            <person name="Ma J."/>
        </authorList>
    </citation>
    <scope>NUCLEOTIDE SEQUENCE [LARGE SCALE GENOMIC DNA]</scope>
    <source>
        <strain evidence="4">JCM 16961</strain>
    </source>
</reference>
<accession>A0ABP7D560</accession>
<organism evidence="3 4">
    <name type="scientific">Zhihengliuella alba</name>
    <dbReference type="NCBI Taxonomy" id="547018"/>
    <lineage>
        <taxon>Bacteria</taxon>
        <taxon>Bacillati</taxon>
        <taxon>Actinomycetota</taxon>
        <taxon>Actinomycetes</taxon>
        <taxon>Micrococcales</taxon>
        <taxon>Micrococcaceae</taxon>
        <taxon>Zhihengliuella</taxon>
    </lineage>
</organism>
<dbReference type="InterPro" id="IPR007163">
    <property type="entry name" value="VCA0040-like"/>
</dbReference>
<sequence length="332" mass="34573">MSGAPETVEQGTPGERNPAGAARSGRAGRRPGREIVANGLRGALIGTVETMPGVSGGTVALVVMVYERLIASASALIVGVCGLIAGIFRGPERRSAARDRLREVDWLLLLPLFAGMGVGILVMAHFMEDLAANHPVLMRAAFFGMVLVSLLVPIRLAGRWRSRDWLYLAIATAVAAVAVSLPAQNVAITPVTLMLCAALAVGALALPGLSGSFLLLALGVYEPTLAAVNDRDLGYLGVFLAGALVGGVLIVLALRRLLAVRHHVTMVVITGLMAGGLRALWPWQAEDRSIVPADPATVWPVIGLALAGAAVVGAGVYLERRMIAREAAHSEA</sequence>
<feature type="transmembrane region" description="Helical" evidence="2">
    <location>
        <begin position="139"/>
        <end position="158"/>
    </location>
</feature>
<evidence type="ECO:0000256" key="1">
    <source>
        <dbReference type="SAM" id="MobiDB-lite"/>
    </source>
</evidence>
<comment type="caution">
    <text evidence="3">The sequence shown here is derived from an EMBL/GenBank/DDBJ whole genome shotgun (WGS) entry which is preliminary data.</text>
</comment>
<evidence type="ECO:0000256" key="2">
    <source>
        <dbReference type="SAM" id="Phobius"/>
    </source>
</evidence>
<name>A0ABP7D560_9MICC</name>
<dbReference type="Proteomes" id="UP001501536">
    <property type="component" value="Unassembled WGS sequence"/>
</dbReference>
<dbReference type="PANTHER" id="PTHR37308">
    <property type="entry name" value="INTEGRAL MEMBRANE PROTEIN"/>
    <property type="match status" value="1"/>
</dbReference>
<feature type="transmembrane region" description="Helical" evidence="2">
    <location>
        <begin position="108"/>
        <end position="127"/>
    </location>
</feature>
<evidence type="ECO:0000313" key="3">
    <source>
        <dbReference type="EMBL" id="GAA3699419.1"/>
    </source>
</evidence>
<keyword evidence="4" id="KW-1185">Reference proteome</keyword>
<feature type="region of interest" description="Disordered" evidence="1">
    <location>
        <begin position="1"/>
        <end position="29"/>
    </location>
</feature>
<dbReference type="EMBL" id="BAABCJ010000001">
    <property type="protein sequence ID" value="GAA3699419.1"/>
    <property type="molecule type" value="Genomic_DNA"/>
</dbReference>
<keyword evidence="2" id="KW-1133">Transmembrane helix</keyword>
<dbReference type="RefSeq" id="WP_344880946.1">
    <property type="nucleotide sequence ID" value="NZ_BAABCJ010000001.1"/>
</dbReference>
<feature type="transmembrane region" description="Helical" evidence="2">
    <location>
        <begin position="235"/>
        <end position="254"/>
    </location>
</feature>
<feature type="transmembrane region" description="Helical" evidence="2">
    <location>
        <begin position="69"/>
        <end position="88"/>
    </location>
</feature>
<evidence type="ECO:0000313" key="4">
    <source>
        <dbReference type="Proteomes" id="UP001501536"/>
    </source>
</evidence>